<dbReference type="PANTHER" id="PTHR47350:SF4">
    <property type="entry name" value="PROTEIN IWS1 HOMOLOG 1"/>
    <property type="match status" value="1"/>
</dbReference>
<dbReference type="InParanoid" id="A0A251RLQ1"/>
<keyword evidence="6" id="KW-1185">Reference proteome</keyword>
<feature type="domain" description="TFIIS N-terminal" evidence="4">
    <location>
        <begin position="242"/>
        <end position="326"/>
    </location>
</feature>
<dbReference type="GO" id="GO:0032784">
    <property type="term" value="P:regulation of DNA-templated transcription elongation"/>
    <property type="evidence" value="ECO:0007669"/>
    <property type="project" value="InterPro"/>
</dbReference>
<organism evidence="5 6">
    <name type="scientific">Helianthus annuus</name>
    <name type="common">Common sunflower</name>
    <dbReference type="NCBI Taxonomy" id="4232"/>
    <lineage>
        <taxon>Eukaryota</taxon>
        <taxon>Viridiplantae</taxon>
        <taxon>Streptophyta</taxon>
        <taxon>Embryophyta</taxon>
        <taxon>Tracheophyta</taxon>
        <taxon>Spermatophyta</taxon>
        <taxon>Magnoliopsida</taxon>
        <taxon>eudicotyledons</taxon>
        <taxon>Gunneridae</taxon>
        <taxon>Pentapetalae</taxon>
        <taxon>asterids</taxon>
        <taxon>campanulids</taxon>
        <taxon>Asterales</taxon>
        <taxon>Asteraceae</taxon>
        <taxon>Asteroideae</taxon>
        <taxon>Heliantheae alliance</taxon>
        <taxon>Heliantheae</taxon>
        <taxon>Helianthus</taxon>
    </lineage>
</organism>
<comment type="subcellular location">
    <subcellularLocation>
        <location evidence="1">Nucleus</location>
    </subcellularLocation>
</comment>
<dbReference type="InterPro" id="IPR044204">
    <property type="entry name" value="IWS1/2"/>
</dbReference>
<dbReference type="GO" id="GO:0009742">
    <property type="term" value="P:brassinosteroid mediated signaling pathway"/>
    <property type="evidence" value="ECO:0007669"/>
    <property type="project" value="InterPro"/>
</dbReference>
<dbReference type="AlphaFoldDB" id="A0A251RLQ1"/>
<dbReference type="GO" id="GO:0023052">
    <property type="term" value="P:signaling"/>
    <property type="evidence" value="ECO:0000318"/>
    <property type="project" value="GO_Central"/>
</dbReference>
<dbReference type="GO" id="GO:0005634">
    <property type="term" value="C:nucleus"/>
    <property type="evidence" value="ECO:0007669"/>
    <property type="project" value="UniProtKB-SubCell"/>
</dbReference>
<evidence type="ECO:0000256" key="2">
    <source>
        <dbReference type="SAM" id="MobiDB-lite"/>
    </source>
</evidence>
<sequence>MKKRTEVEFAVDMVRDDGSVSGCGNRNKSFSNKKIKGNSKRSVDAPEVKEMWDTIVGGGDSEEEKKGIKKDLDDDNFIDDSGVDPVNRHGQWRSQKFFLMVSFFMDTPVYIFTTIINNTPLKKELDDDNFIDDSGVDPVNRHGSNRCGYSSSQAEELGEEDDEIKELFKMGKKKKKTEKTAMEIAIVVEKIMAELEVAAEEDANLNRASKPAINKLIKLPFLIEALSKKQLQLEFLDHGVLTLLKNWLEPLPDGSLPNRNIRTFPIDLYQDDRREQLKKSGIGKVGLIIVSKLAVMFMSKSDEETASNRKLAKDLVDKWSRQIFHISNRFEDLKDERIPIRRPSIKIELKSGNSTYTLPASRPETMPLHFVVRPQSKIDPDEVKARAKQAMQEYQRRVKMNKRLRQLKKKKQLQAIKLSVEGRGMIKYV</sequence>
<evidence type="ECO:0000313" key="5">
    <source>
        <dbReference type="EMBL" id="OTF85222.1"/>
    </source>
</evidence>
<keyword evidence="1" id="KW-0539">Nucleus</keyword>
<gene>
    <name evidence="5" type="ORF">HannXRQ_Chr17g0537641</name>
</gene>
<evidence type="ECO:0000259" key="4">
    <source>
        <dbReference type="PROSITE" id="PS51319"/>
    </source>
</evidence>
<keyword evidence="3" id="KW-0812">Transmembrane</keyword>
<dbReference type="OMA" id="RNIRTFP"/>
<evidence type="ECO:0000313" key="6">
    <source>
        <dbReference type="Proteomes" id="UP000215914"/>
    </source>
</evidence>
<reference evidence="6" key="1">
    <citation type="journal article" date="2017" name="Nature">
        <title>The sunflower genome provides insights into oil metabolism, flowering and Asterid evolution.</title>
        <authorList>
            <person name="Badouin H."/>
            <person name="Gouzy J."/>
            <person name="Grassa C.J."/>
            <person name="Murat F."/>
            <person name="Staton S.E."/>
            <person name="Cottret L."/>
            <person name="Lelandais-Briere C."/>
            <person name="Owens G.L."/>
            <person name="Carrere S."/>
            <person name="Mayjonade B."/>
            <person name="Legrand L."/>
            <person name="Gill N."/>
            <person name="Kane N.C."/>
            <person name="Bowers J.E."/>
            <person name="Hubner S."/>
            <person name="Bellec A."/>
            <person name="Berard A."/>
            <person name="Berges H."/>
            <person name="Blanchet N."/>
            <person name="Boniface M.C."/>
            <person name="Brunel D."/>
            <person name="Catrice O."/>
            <person name="Chaidir N."/>
            <person name="Claudel C."/>
            <person name="Donnadieu C."/>
            <person name="Faraut T."/>
            <person name="Fievet G."/>
            <person name="Helmstetter N."/>
            <person name="King M."/>
            <person name="Knapp S.J."/>
            <person name="Lai Z."/>
            <person name="Le Paslier M.C."/>
            <person name="Lippi Y."/>
            <person name="Lorenzon L."/>
            <person name="Mandel J.R."/>
            <person name="Marage G."/>
            <person name="Marchand G."/>
            <person name="Marquand E."/>
            <person name="Bret-Mestries E."/>
            <person name="Morien E."/>
            <person name="Nambeesan S."/>
            <person name="Nguyen T."/>
            <person name="Pegot-Espagnet P."/>
            <person name="Pouilly N."/>
            <person name="Raftis F."/>
            <person name="Sallet E."/>
            <person name="Schiex T."/>
            <person name="Thomas J."/>
            <person name="Vandecasteele C."/>
            <person name="Vares D."/>
            <person name="Vear F."/>
            <person name="Vautrin S."/>
            <person name="Crespi M."/>
            <person name="Mangin B."/>
            <person name="Burke J.M."/>
            <person name="Salse J."/>
            <person name="Munos S."/>
            <person name="Vincourt P."/>
            <person name="Rieseberg L.H."/>
            <person name="Langlade N.B."/>
        </authorList>
    </citation>
    <scope>NUCLEOTIDE SEQUENCE [LARGE SCALE GENOMIC DNA]</scope>
    <source>
        <strain evidence="6">cv. SF193</strain>
    </source>
</reference>
<dbReference type="PROSITE" id="PS51319">
    <property type="entry name" value="TFIIS_N"/>
    <property type="match status" value="1"/>
</dbReference>
<name>A0A251RLQ1_HELAN</name>
<protein>
    <submittedName>
        <fullName evidence="5">Putative transcription factor IIS</fullName>
    </submittedName>
</protein>
<evidence type="ECO:0000256" key="1">
    <source>
        <dbReference type="PROSITE-ProRule" id="PRU00649"/>
    </source>
</evidence>
<dbReference type="PANTHER" id="PTHR47350">
    <property type="entry name" value="PROTEIN IWS1 HOMOLOG 1"/>
    <property type="match status" value="1"/>
</dbReference>
<evidence type="ECO:0000256" key="3">
    <source>
        <dbReference type="SAM" id="Phobius"/>
    </source>
</evidence>
<dbReference type="Pfam" id="PF08711">
    <property type="entry name" value="Med26"/>
    <property type="match status" value="1"/>
</dbReference>
<dbReference type="InterPro" id="IPR035441">
    <property type="entry name" value="TFIIS/LEDGF_dom_sf"/>
</dbReference>
<dbReference type="STRING" id="4232.A0A251RLQ1"/>
<dbReference type="InterPro" id="IPR017923">
    <property type="entry name" value="TFIIS_N"/>
</dbReference>
<proteinExistence type="predicted"/>
<keyword evidence="3" id="KW-1133">Transmembrane helix</keyword>
<accession>A0A251RLQ1</accession>
<keyword evidence="3" id="KW-0472">Membrane</keyword>
<dbReference type="EMBL" id="CM007906">
    <property type="protein sequence ID" value="OTF85222.1"/>
    <property type="molecule type" value="Genomic_DNA"/>
</dbReference>
<feature type="region of interest" description="Disordered" evidence="2">
    <location>
        <begin position="22"/>
        <end position="46"/>
    </location>
</feature>
<dbReference type="Proteomes" id="UP000215914">
    <property type="component" value="Chromosome 17"/>
</dbReference>
<feature type="transmembrane region" description="Helical" evidence="3">
    <location>
        <begin position="97"/>
        <end position="116"/>
    </location>
</feature>
<dbReference type="Gene3D" id="1.20.930.10">
    <property type="entry name" value="Conserved domain common to transcription factors TFIIS, elongin A, CRSP70"/>
    <property type="match status" value="1"/>
</dbReference>